<name>A0ACB9ZSA9_CATRO</name>
<dbReference type="EMBL" id="CM044708">
    <property type="protein sequence ID" value="KAI5649979.1"/>
    <property type="molecule type" value="Genomic_DNA"/>
</dbReference>
<reference evidence="2" key="1">
    <citation type="journal article" date="2023" name="Nat. Plants">
        <title>Single-cell RNA sequencing provides a high-resolution roadmap for understanding the multicellular compartmentation of specialized metabolism.</title>
        <authorList>
            <person name="Sun S."/>
            <person name="Shen X."/>
            <person name="Li Y."/>
            <person name="Li Y."/>
            <person name="Wang S."/>
            <person name="Li R."/>
            <person name="Zhang H."/>
            <person name="Shen G."/>
            <person name="Guo B."/>
            <person name="Wei J."/>
            <person name="Xu J."/>
            <person name="St-Pierre B."/>
            <person name="Chen S."/>
            <person name="Sun C."/>
        </authorList>
    </citation>
    <scope>NUCLEOTIDE SEQUENCE [LARGE SCALE GENOMIC DNA]</scope>
</reference>
<accession>A0ACB9ZSA9</accession>
<gene>
    <name evidence="1" type="ORF">M9H77_35984</name>
</gene>
<evidence type="ECO:0000313" key="2">
    <source>
        <dbReference type="Proteomes" id="UP001060085"/>
    </source>
</evidence>
<comment type="caution">
    <text evidence="1">The sequence shown here is derived from an EMBL/GenBank/DDBJ whole genome shotgun (WGS) entry which is preliminary data.</text>
</comment>
<evidence type="ECO:0000313" key="1">
    <source>
        <dbReference type="EMBL" id="KAI5649979.1"/>
    </source>
</evidence>
<sequence>MKKDMKEMGGNITNVSIEHRDQSNIGGHITSHTQWGYYNFSPHARTFEHNSYDCYEGNGLGTRNTWEQSRTIVLFLWCKSRREVSIAKEKFMKSSMGEKSIKVNELIQTQNAADRKVIHHENKSTCTFVKEEKSYTMNPLFRQQFHEEQGKMREKRRVSFYEEQSVIESISTSLEECECEKSGVSTKESEGKRKKTQNMENEGSLCYKLYKTIKILHSTSFFFFDFIIKESNCCSFSLFNKKIEPQLFNILTKTCRTKLNHEMKAKGEGMGKELSIG</sequence>
<keyword evidence="2" id="KW-1185">Reference proteome</keyword>
<organism evidence="1 2">
    <name type="scientific">Catharanthus roseus</name>
    <name type="common">Madagascar periwinkle</name>
    <name type="synonym">Vinca rosea</name>
    <dbReference type="NCBI Taxonomy" id="4058"/>
    <lineage>
        <taxon>Eukaryota</taxon>
        <taxon>Viridiplantae</taxon>
        <taxon>Streptophyta</taxon>
        <taxon>Embryophyta</taxon>
        <taxon>Tracheophyta</taxon>
        <taxon>Spermatophyta</taxon>
        <taxon>Magnoliopsida</taxon>
        <taxon>eudicotyledons</taxon>
        <taxon>Gunneridae</taxon>
        <taxon>Pentapetalae</taxon>
        <taxon>asterids</taxon>
        <taxon>lamiids</taxon>
        <taxon>Gentianales</taxon>
        <taxon>Apocynaceae</taxon>
        <taxon>Rauvolfioideae</taxon>
        <taxon>Vinceae</taxon>
        <taxon>Catharanthinae</taxon>
        <taxon>Catharanthus</taxon>
    </lineage>
</organism>
<dbReference type="Proteomes" id="UP001060085">
    <property type="component" value="Linkage Group LG08"/>
</dbReference>
<protein>
    <submittedName>
        <fullName evidence="1">Uncharacterized protein</fullName>
    </submittedName>
</protein>
<proteinExistence type="predicted"/>